<feature type="region of interest" description="Disordered" evidence="1">
    <location>
        <begin position="439"/>
        <end position="487"/>
    </location>
</feature>
<dbReference type="OrthoDB" id="79090at2759"/>
<feature type="region of interest" description="Disordered" evidence="1">
    <location>
        <begin position="392"/>
        <end position="425"/>
    </location>
</feature>
<comment type="caution">
    <text evidence="2">The sequence shown here is derived from an EMBL/GenBank/DDBJ whole genome shotgun (WGS) entry which is preliminary data.</text>
</comment>
<dbReference type="AlphaFoldDB" id="A0A0N1PDY9"/>
<feature type="compositionally biased region" description="Basic and acidic residues" evidence="1">
    <location>
        <begin position="473"/>
        <end position="487"/>
    </location>
</feature>
<dbReference type="GO" id="GO:0006357">
    <property type="term" value="P:regulation of transcription by RNA polymerase II"/>
    <property type="evidence" value="ECO:0007669"/>
    <property type="project" value="InterPro"/>
</dbReference>
<name>A0A0N1PDY9_LEPSE</name>
<accession>A0A0N1PDY9</accession>
<gene>
    <name evidence="2" type="ORF">ABL78_0340</name>
</gene>
<dbReference type="PANTHER" id="PTHR10026">
    <property type="entry name" value="CYCLIN"/>
    <property type="match status" value="1"/>
</dbReference>
<organism evidence="2 3">
    <name type="scientific">Leptomonas seymouri</name>
    <dbReference type="NCBI Taxonomy" id="5684"/>
    <lineage>
        <taxon>Eukaryota</taxon>
        <taxon>Discoba</taxon>
        <taxon>Euglenozoa</taxon>
        <taxon>Kinetoplastea</taxon>
        <taxon>Metakinetoplastina</taxon>
        <taxon>Trypanosomatida</taxon>
        <taxon>Trypanosomatidae</taxon>
        <taxon>Leishmaniinae</taxon>
        <taxon>Leptomonas</taxon>
    </lineage>
</organism>
<dbReference type="Gene3D" id="1.10.472.10">
    <property type="entry name" value="Cyclin-like"/>
    <property type="match status" value="1"/>
</dbReference>
<feature type="compositionally biased region" description="Pro residues" evidence="1">
    <location>
        <begin position="445"/>
        <end position="454"/>
    </location>
</feature>
<dbReference type="Proteomes" id="UP000038009">
    <property type="component" value="Unassembled WGS sequence"/>
</dbReference>
<dbReference type="VEuPathDB" id="TriTrypDB:Lsey_0004_0680"/>
<dbReference type="InterPro" id="IPR036915">
    <property type="entry name" value="Cyclin-like_sf"/>
</dbReference>
<reference evidence="2 3" key="1">
    <citation type="journal article" date="2015" name="PLoS Pathog.">
        <title>Leptomonas seymouri: Adaptations to the Dixenous Life Cycle Analyzed by Genome Sequencing, Transcriptome Profiling and Co-infection with Leishmania donovani.</title>
        <authorList>
            <person name="Kraeva N."/>
            <person name="Butenko A."/>
            <person name="Hlavacova J."/>
            <person name="Kostygov A."/>
            <person name="Myskova J."/>
            <person name="Grybchuk D."/>
            <person name="Lestinova T."/>
            <person name="Votypka J."/>
            <person name="Volf P."/>
            <person name="Opperdoes F."/>
            <person name="Flegontov P."/>
            <person name="Lukes J."/>
            <person name="Yurchenko V."/>
        </authorList>
    </citation>
    <scope>NUCLEOTIDE SEQUENCE [LARGE SCALE GENOMIC DNA]</scope>
    <source>
        <strain evidence="2 3">ATCC 30220</strain>
    </source>
</reference>
<evidence type="ECO:0000256" key="1">
    <source>
        <dbReference type="SAM" id="MobiDB-lite"/>
    </source>
</evidence>
<feature type="compositionally biased region" description="Polar residues" evidence="1">
    <location>
        <begin position="410"/>
        <end position="425"/>
    </location>
</feature>
<proteinExistence type="predicted"/>
<keyword evidence="3" id="KW-1185">Reference proteome</keyword>
<dbReference type="SUPFAM" id="SSF47954">
    <property type="entry name" value="Cyclin-like"/>
    <property type="match status" value="1"/>
</dbReference>
<dbReference type="EMBL" id="LJSK01000004">
    <property type="protein sequence ID" value="KPI90580.1"/>
    <property type="molecule type" value="Genomic_DNA"/>
</dbReference>
<evidence type="ECO:0000313" key="2">
    <source>
        <dbReference type="EMBL" id="KPI90580.1"/>
    </source>
</evidence>
<dbReference type="GO" id="GO:0016538">
    <property type="term" value="F:cyclin-dependent protein serine/threonine kinase regulator activity"/>
    <property type="evidence" value="ECO:0007669"/>
    <property type="project" value="InterPro"/>
</dbReference>
<evidence type="ECO:0000313" key="3">
    <source>
        <dbReference type="Proteomes" id="UP000038009"/>
    </source>
</evidence>
<evidence type="ECO:0008006" key="4">
    <source>
        <dbReference type="Google" id="ProtNLM"/>
    </source>
</evidence>
<protein>
    <recommendedName>
        <fullName evidence="4">Cyclin N-terminal domain-containing protein</fullName>
    </recommendedName>
</protein>
<sequence length="487" mass="53994">MSDEDSRDAYYAYGVDLIRTAGLLLRTTPSVIYRASVLFQRFEASVDTHFRSRCIRPHDMKAYRQALEANLARLQRLALHSTAPQSSLHAAEAKRGDDDDLPALPNGAEYLIPNHAQQEMRTGLVPLVDLRAPLDYCLHHLIDQEDIIYLCAACLLIATKMEDPATRIRAVVNTCMRISERRAGVVVNELQKPPPARYEDFKACVVDAEEVVLHQLGFQTFVESPYKYVLLYLNLLVEPTDAGTSSSAAAKFPSGETGSPRAPQPLSRPLPAALTQWMVRAVQLVNDLPRCRHLLDVASNVLALYAIQQTCPSDLTLPPNWMNVFGVSEEALSNVTRVYAQYRKRDIGSRRAASVLSDIRAQNPVAPYSTVKESLEYNSTIKGLKDMRRAVVRGSERTSRNCSPAPPPANSHSTMHFTTDGTSSLLPTTASIEELRNLIGSPFSSPSPPSPQAPPRSAGSRRYRTETQGFESTLKRSRYDPHHDGAE</sequence>
<dbReference type="OMA" id="YKYVLLY"/>
<dbReference type="InterPro" id="IPR043198">
    <property type="entry name" value="Cyclin/Ssn8"/>
</dbReference>
<feature type="region of interest" description="Disordered" evidence="1">
    <location>
        <begin position="246"/>
        <end position="266"/>
    </location>
</feature>